<organism evidence="2">
    <name type="scientific">marine sediment metagenome</name>
    <dbReference type="NCBI Taxonomy" id="412755"/>
    <lineage>
        <taxon>unclassified sequences</taxon>
        <taxon>metagenomes</taxon>
        <taxon>ecological metagenomes</taxon>
    </lineage>
</organism>
<dbReference type="InterPro" id="IPR027417">
    <property type="entry name" value="P-loop_NTPase"/>
</dbReference>
<proteinExistence type="predicted"/>
<dbReference type="Pfam" id="PF00005">
    <property type="entry name" value="ABC_tran"/>
    <property type="match status" value="1"/>
</dbReference>
<sequence length="108" mass="11962">MPIESDLPGIEFAQVSKRFQLQEGRTLREFVPALLRGRAWSPPFYALRDVSFRVARGETLGIIGRNGSGKSTILKLMIGLYEPVAGEIFIDGNDIVGAEGDERKKLLN</sequence>
<accession>A0A0F9GCS6</accession>
<dbReference type="AlphaFoldDB" id="A0A0F9GCS6"/>
<dbReference type="PANTHER" id="PTHR46743:SF2">
    <property type="entry name" value="TEICHOIC ACIDS EXPORT ATP-BINDING PROTEIN TAGH"/>
    <property type="match status" value="1"/>
</dbReference>
<dbReference type="InterPro" id="IPR003439">
    <property type="entry name" value="ABC_transporter-like_ATP-bd"/>
</dbReference>
<reference evidence="2" key="1">
    <citation type="journal article" date="2015" name="Nature">
        <title>Complex archaea that bridge the gap between prokaryotes and eukaryotes.</title>
        <authorList>
            <person name="Spang A."/>
            <person name="Saw J.H."/>
            <person name="Jorgensen S.L."/>
            <person name="Zaremba-Niedzwiedzka K."/>
            <person name="Martijn J."/>
            <person name="Lind A.E."/>
            <person name="van Eijk R."/>
            <person name="Schleper C."/>
            <person name="Guy L."/>
            <person name="Ettema T.J."/>
        </authorList>
    </citation>
    <scope>NUCLEOTIDE SEQUENCE</scope>
</reference>
<evidence type="ECO:0000313" key="2">
    <source>
        <dbReference type="EMBL" id="KKL60982.1"/>
    </source>
</evidence>
<dbReference type="SUPFAM" id="SSF52540">
    <property type="entry name" value="P-loop containing nucleoside triphosphate hydrolases"/>
    <property type="match status" value="1"/>
</dbReference>
<dbReference type="GO" id="GO:0016887">
    <property type="term" value="F:ATP hydrolysis activity"/>
    <property type="evidence" value="ECO:0007669"/>
    <property type="project" value="InterPro"/>
</dbReference>
<dbReference type="PANTHER" id="PTHR46743">
    <property type="entry name" value="TEICHOIC ACIDS EXPORT ATP-BINDING PROTEIN TAGH"/>
    <property type="match status" value="1"/>
</dbReference>
<dbReference type="GO" id="GO:0005524">
    <property type="term" value="F:ATP binding"/>
    <property type="evidence" value="ECO:0007669"/>
    <property type="project" value="InterPro"/>
</dbReference>
<dbReference type="EMBL" id="LAZR01028963">
    <property type="protein sequence ID" value="KKL60982.1"/>
    <property type="molecule type" value="Genomic_DNA"/>
</dbReference>
<comment type="caution">
    <text evidence="2">The sequence shown here is derived from an EMBL/GenBank/DDBJ whole genome shotgun (WGS) entry which is preliminary data.</text>
</comment>
<dbReference type="InterPro" id="IPR050683">
    <property type="entry name" value="Bact_Polysacc_Export_ATP-bd"/>
</dbReference>
<evidence type="ECO:0000259" key="1">
    <source>
        <dbReference type="Pfam" id="PF00005"/>
    </source>
</evidence>
<feature type="domain" description="ABC transporter" evidence="1">
    <location>
        <begin position="47"/>
        <end position="97"/>
    </location>
</feature>
<protein>
    <recommendedName>
        <fullName evidence="1">ABC transporter domain-containing protein</fullName>
    </recommendedName>
</protein>
<dbReference type="Gene3D" id="3.40.50.300">
    <property type="entry name" value="P-loop containing nucleotide triphosphate hydrolases"/>
    <property type="match status" value="1"/>
</dbReference>
<gene>
    <name evidence="2" type="ORF">LCGC14_2199890</name>
</gene>
<name>A0A0F9GCS6_9ZZZZ</name>